<keyword evidence="3" id="KW-0663">Pyridoxal phosphate</keyword>
<dbReference type="NCBIfam" id="TIGR04350">
    <property type="entry name" value="C_S_lyase_PatB"/>
    <property type="match status" value="1"/>
</dbReference>
<reference evidence="7 8" key="1">
    <citation type="submission" date="2016-12" db="EMBL/GenBank/DDBJ databases">
        <title>The whole genome sequencing and assembly of Bacillus cohnii DSM 6307T strain.</title>
        <authorList>
            <person name="Lee Y.-J."/>
            <person name="Yi H."/>
            <person name="Bahn Y.-S."/>
            <person name="Kim J.F."/>
            <person name="Lee D.-W."/>
        </authorList>
    </citation>
    <scope>NUCLEOTIDE SEQUENCE [LARGE SCALE GENOMIC DNA]</scope>
    <source>
        <strain evidence="7 8">DSM 6307</strain>
    </source>
</reference>
<evidence type="ECO:0000313" key="7">
    <source>
        <dbReference type="EMBL" id="AST93096.1"/>
    </source>
</evidence>
<feature type="domain" description="Aminotransferase class I/classII large" evidence="6">
    <location>
        <begin position="36"/>
        <end position="381"/>
    </location>
</feature>
<dbReference type="EC" id="4.4.1.13" evidence="2"/>
<evidence type="ECO:0000256" key="5">
    <source>
        <dbReference type="ARBA" id="ARBA00037974"/>
    </source>
</evidence>
<gene>
    <name evidence="7" type="ORF">BC6307_18440</name>
</gene>
<evidence type="ECO:0000259" key="6">
    <source>
        <dbReference type="Pfam" id="PF00155"/>
    </source>
</evidence>
<dbReference type="Proteomes" id="UP000215224">
    <property type="component" value="Chromosome"/>
</dbReference>
<dbReference type="Pfam" id="PF00155">
    <property type="entry name" value="Aminotran_1_2"/>
    <property type="match status" value="1"/>
</dbReference>
<dbReference type="InterPro" id="IPR051798">
    <property type="entry name" value="Class-II_PLP-Dep_Aminotrans"/>
</dbReference>
<keyword evidence="8" id="KW-1185">Reference proteome</keyword>
<evidence type="ECO:0000256" key="3">
    <source>
        <dbReference type="ARBA" id="ARBA00022898"/>
    </source>
</evidence>
<dbReference type="GO" id="GO:0030170">
    <property type="term" value="F:pyridoxal phosphate binding"/>
    <property type="evidence" value="ECO:0007669"/>
    <property type="project" value="InterPro"/>
</dbReference>
<dbReference type="InterPro" id="IPR015421">
    <property type="entry name" value="PyrdxlP-dep_Trfase_major"/>
</dbReference>
<dbReference type="InterPro" id="IPR027619">
    <property type="entry name" value="C-S_lyase_PatB-like"/>
</dbReference>
<dbReference type="EMBL" id="CP018866">
    <property type="protein sequence ID" value="AST93096.1"/>
    <property type="molecule type" value="Genomic_DNA"/>
</dbReference>
<protein>
    <recommendedName>
        <fullName evidence="2">cysteine-S-conjugate beta-lyase</fullName>
        <ecNumber evidence="2">4.4.1.13</ecNumber>
    </recommendedName>
</protein>
<proteinExistence type="inferred from homology"/>
<keyword evidence="4 7" id="KW-0456">Lyase</keyword>
<comment type="similarity">
    <text evidence="5">Belongs to the class-II pyridoxal-phosphate-dependent aminotransferase family. MalY/PatB cystathionine beta-lyase subfamily.</text>
</comment>
<dbReference type="Gene3D" id="3.90.1150.10">
    <property type="entry name" value="Aspartate Aminotransferase, domain 1"/>
    <property type="match status" value="1"/>
</dbReference>
<dbReference type="PANTHER" id="PTHR43525">
    <property type="entry name" value="PROTEIN MALY"/>
    <property type="match status" value="1"/>
</dbReference>
<name>A0A223KUD9_9BACI</name>
<evidence type="ECO:0000256" key="1">
    <source>
        <dbReference type="ARBA" id="ARBA00001933"/>
    </source>
</evidence>
<sequence>MENFKEVNRKNTASVKWDYTKEVFGVDDCLPMWVADMDFPAPRAVTDAIIKRAEHGVYGYTSVPSTVTETIQSWYSTNYQWHFNSNTVTYLSGVVPGLSAIIQSLSEKNDKVLTFSPVYYPFFNMIQLNNRQLVTSPLLFENGRYYLDFEDLEKKLKDSVKLLLLCNPHNPGGTVWSKEELNKIGELCVKYDVIVVSDEIHGDLALFGNIYTPFASISEEFTNQSVICIAPTKTFNIAGLQAAAIITHDDTKKRKIDAFLERQGHFTINTFGMIGMEAAYSKGALWLSHVKKLIEDNVETAVSFIKEQVPNVTAFKPEGTYLIWIDCRKLQLNEEQLKDALLNRGKLALDFGKKFGPEAEGFVRMNVACSKETLNEGLKRLKLALTNE</sequence>
<evidence type="ECO:0000256" key="4">
    <source>
        <dbReference type="ARBA" id="ARBA00023239"/>
    </source>
</evidence>
<dbReference type="SUPFAM" id="SSF53383">
    <property type="entry name" value="PLP-dependent transferases"/>
    <property type="match status" value="1"/>
</dbReference>
<dbReference type="InterPro" id="IPR015422">
    <property type="entry name" value="PyrdxlP-dep_Trfase_small"/>
</dbReference>
<organism evidence="7 8">
    <name type="scientific">Sutcliffiella cohnii</name>
    <dbReference type="NCBI Taxonomy" id="33932"/>
    <lineage>
        <taxon>Bacteria</taxon>
        <taxon>Bacillati</taxon>
        <taxon>Bacillota</taxon>
        <taxon>Bacilli</taxon>
        <taxon>Bacillales</taxon>
        <taxon>Bacillaceae</taxon>
        <taxon>Sutcliffiella</taxon>
    </lineage>
</organism>
<dbReference type="PANTHER" id="PTHR43525:SF1">
    <property type="entry name" value="PROTEIN MALY"/>
    <property type="match status" value="1"/>
</dbReference>
<dbReference type="Gene3D" id="3.40.640.10">
    <property type="entry name" value="Type I PLP-dependent aspartate aminotransferase-like (Major domain)"/>
    <property type="match status" value="1"/>
</dbReference>
<dbReference type="InterPro" id="IPR015424">
    <property type="entry name" value="PyrdxlP-dep_Trfase"/>
</dbReference>
<evidence type="ECO:0000313" key="8">
    <source>
        <dbReference type="Proteomes" id="UP000215224"/>
    </source>
</evidence>
<accession>A0A223KUD9</accession>
<dbReference type="RefSeq" id="WP_066418980.1">
    <property type="nucleotide sequence ID" value="NZ_CP018866.1"/>
</dbReference>
<dbReference type="AlphaFoldDB" id="A0A223KUD9"/>
<evidence type="ECO:0000256" key="2">
    <source>
        <dbReference type="ARBA" id="ARBA00012224"/>
    </source>
</evidence>
<dbReference type="InterPro" id="IPR004839">
    <property type="entry name" value="Aminotransferase_I/II_large"/>
</dbReference>
<dbReference type="GO" id="GO:0047804">
    <property type="term" value="F:cysteine-S-conjugate beta-lyase activity"/>
    <property type="evidence" value="ECO:0007669"/>
    <property type="project" value="UniProtKB-EC"/>
</dbReference>
<dbReference type="CDD" id="cd00609">
    <property type="entry name" value="AAT_like"/>
    <property type="match status" value="1"/>
</dbReference>
<comment type="cofactor">
    <cofactor evidence="1">
        <name>pyridoxal 5'-phosphate</name>
        <dbReference type="ChEBI" id="CHEBI:597326"/>
    </cofactor>
</comment>
<dbReference type="STRING" id="1314751.GCA_001591425_03433"/>
<dbReference type="KEGG" id="bcoh:BC6307_18440"/>